<dbReference type="Proteomes" id="UP001430377">
    <property type="component" value="Unassembled WGS sequence"/>
</dbReference>
<dbReference type="RefSeq" id="WP_220618378.1">
    <property type="nucleotide sequence ID" value="NZ_RKLR01000003.1"/>
</dbReference>
<evidence type="ECO:0000313" key="2">
    <source>
        <dbReference type="EMBL" id="MBX0323409.1"/>
    </source>
</evidence>
<organism evidence="2 3">
    <name type="scientific">Haloarcula rubra</name>
    <dbReference type="NCBI Taxonomy" id="2487747"/>
    <lineage>
        <taxon>Archaea</taxon>
        <taxon>Methanobacteriati</taxon>
        <taxon>Methanobacteriota</taxon>
        <taxon>Stenosarchaea group</taxon>
        <taxon>Halobacteria</taxon>
        <taxon>Halobacteriales</taxon>
        <taxon>Haloarculaceae</taxon>
        <taxon>Haloarcula</taxon>
    </lineage>
</organism>
<dbReference type="Pfam" id="PF25912">
    <property type="entry name" value="DUF7964"/>
    <property type="match status" value="1"/>
</dbReference>
<keyword evidence="3" id="KW-1185">Reference proteome</keyword>
<name>A0AAW4PRV3_9EURY</name>
<accession>A0AAW4PRV3</accession>
<evidence type="ECO:0000259" key="1">
    <source>
        <dbReference type="Pfam" id="PF25912"/>
    </source>
</evidence>
<comment type="caution">
    <text evidence="2">The sequence shown here is derived from an EMBL/GenBank/DDBJ whole genome shotgun (WGS) entry which is preliminary data.</text>
</comment>
<sequence length="107" mass="12009">MTTLRDSLPERPLSTTEVTALEAQHDDYGVAPVGFFPELDVVTAFVVIVDGDHGYSLGFDGRDERWVLVEQFEDGDDFAGVTDRLREWVGEDWDDVDEDTVELDDVA</sequence>
<dbReference type="EMBL" id="RKLR01000003">
    <property type="protein sequence ID" value="MBX0323409.1"/>
    <property type="molecule type" value="Genomic_DNA"/>
</dbReference>
<gene>
    <name evidence="2" type="ORF">EGH21_10245</name>
</gene>
<dbReference type="AlphaFoldDB" id="A0AAW4PRV3"/>
<protein>
    <recommendedName>
        <fullName evidence="1">DUF7964 domain-containing protein</fullName>
    </recommendedName>
</protein>
<dbReference type="InterPro" id="IPR058270">
    <property type="entry name" value="DUF7964"/>
</dbReference>
<proteinExistence type="predicted"/>
<reference evidence="2 3" key="1">
    <citation type="submission" date="2021-06" db="EMBL/GenBank/DDBJ databases">
        <title>Halomicroarcula sp. a new haloarchaeum isolated from saline soil.</title>
        <authorList>
            <person name="Duran-Viseras A."/>
            <person name="Sanchez-Porro C."/>
            <person name="Ventosa A."/>
        </authorList>
    </citation>
    <scope>NUCLEOTIDE SEQUENCE [LARGE SCALE GENOMIC DNA]</scope>
    <source>
        <strain evidence="2 3">F13</strain>
    </source>
</reference>
<evidence type="ECO:0000313" key="3">
    <source>
        <dbReference type="Proteomes" id="UP001430377"/>
    </source>
</evidence>
<feature type="domain" description="DUF7964" evidence="1">
    <location>
        <begin position="6"/>
        <end position="88"/>
    </location>
</feature>